<accession>A0A1E4SDZ1</accession>
<keyword evidence="1" id="KW-1015">Disulfide bond</keyword>
<evidence type="ECO:0000259" key="2">
    <source>
        <dbReference type="PROSITE" id="PS51352"/>
    </source>
</evidence>
<dbReference type="PROSITE" id="PS51532">
    <property type="entry name" value="PITH"/>
    <property type="match status" value="1"/>
</dbReference>
<dbReference type="OrthoDB" id="2121326at2759"/>
<dbReference type="AlphaFoldDB" id="A0A1E4SDZ1"/>
<dbReference type="EMBL" id="KV453915">
    <property type="protein sequence ID" value="ODV77612.1"/>
    <property type="molecule type" value="Genomic_DNA"/>
</dbReference>
<evidence type="ECO:0000256" key="1">
    <source>
        <dbReference type="ARBA" id="ARBA00023157"/>
    </source>
</evidence>
<keyword evidence="5" id="KW-1185">Reference proteome</keyword>
<dbReference type="GeneID" id="30984718"/>
<dbReference type="PANTHER" id="PTHR46115">
    <property type="entry name" value="THIOREDOXIN-LIKE PROTEIN 1"/>
    <property type="match status" value="1"/>
</dbReference>
<dbReference type="Proteomes" id="UP000094285">
    <property type="component" value="Unassembled WGS sequence"/>
</dbReference>
<reference evidence="5" key="1">
    <citation type="submission" date="2016-05" db="EMBL/GenBank/DDBJ databases">
        <title>Comparative genomics of biotechnologically important yeasts.</title>
        <authorList>
            <consortium name="DOE Joint Genome Institute"/>
            <person name="Riley R."/>
            <person name="Haridas S."/>
            <person name="Wolfe K.H."/>
            <person name="Lopes M.R."/>
            <person name="Hittinger C.T."/>
            <person name="Goker M."/>
            <person name="Salamov A."/>
            <person name="Wisecaver J."/>
            <person name="Long T.M."/>
            <person name="Aerts A.L."/>
            <person name="Barry K."/>
            <person name="Choi C."/>
            <person name="Clum A."/>
            <person name="Coughlan A.Y."/>
            <person name="Deshpande S."/>
            <person name="Douglass A.P."/>
            <person name="Hanson S.J."/>
            <person name="Klenk H.-P."/>
            <person name="Labutti K."/>
            <person name="Lapidus A."/>
            <person name="Lindquist E."/>
            <person name="Lipzen A."/>
            <person name="Meier-Kolthoff J.P."/>
            <person name="Ohm R.A."/>
            <person name="Otillar R.P."/>
            <person name="Pangilinan J."/>
            <person name="Peng Y."/>
            <person name="Rokas A."/>
            <person name="Rosa C.A."/>
            <person name="Scheuner C."/>
            <person name="Sibirny A.A."/>
            <person name="Slot J.C."/>
            <person name="Stielow J.B."/>
            <person name="Sun H."/>
            <person name="Kurtzman C.P."/>
            <person name="Blackwell M."/>
            <person name="Grigoriev I.V."/>
            <person name="Jeffries T.W."/>
        </authorList>
    </citation>
    <scope>NUCLEOTIDE SEQUENCE [LARGE SCALE GENOMIC DNA]</scope>
    <source>
        <strain evidence="5">NRRL Y-17324</strain>
    </source>
</reference>
<dbReference type="InterPro" id="IPR013766">
    <property type="entry name" value="Thioredoxin_domain"/>
</dbReference>
<dbReference type="STRING" id="984487.A0A1E4SDZ1"/>
<dbReference type="SUPFAM" id="SSF49785">
    <property type="entry name" value="Galactose-binding domain-like"/>
    <property type="match status" value="1"/>
</dbReference>
<feature type="domain" description="PITH" evidence="3">
    <location>
        <begin position="137"/>
        <end position="320"/>
    </location>
</feature>
<gene>
    <name evidence="4" type="ORF">CANTADRAFT_56371</name>
</gene>
<name>A0A1E4SDZ1_9ASCO</name>
<dbReference type="InterPro" id="IPR037047">
    <property type="entry name" value="PITH_dom_sf"/>
</dbReference>
<dbReference type="Pfam" id="PF00085">
    <property type="entry name" value="Thioredoxin"/>
    <property type="match status" value="1"/>
</dbReference>
<dbReference type="SUPFAM" id="SSF52833">
    <property type="entry name" value="Thioredoxin-like"/>
    <property type="match status" value="1"/>
</dbReference>
<evidence type="ECO:0000259" key="3">
    <source>
        <dbReference type="PROSITE" id="PS51532"/>
    </source>
</evidence>
<protein>
    <submittedName>
        <fullName evidence="4">Thioredoxin</fullName>
    </submittedName>
</protein>
<dbReference type="RefSeq" id="XP_020062734.1">
    <property type="nucleotide sequence ID" value="XM_020210582.1"/>
</dbReference>
<dbReference type="InterPro" id="IPR010400">
    <property type="entry name" value="PITH_dom"/>
</dbReference>
<dbReference type="PROSITE" id="PS51352">
    <property type="entry name" value="THIOREDOXIN_2"/>
    <property type="match status" value="1"/>
</dbReference>
<dbReference type="InterPro" id="IPR008979">
    <property type="entry name" value="Galactose-bd-like_sf"/>
</dbReference>
<dbReference type="Gene3D" id="3.40.30.10">
    <property type="entry name" value="Glutaredoxin"/>
    <property type="match status" value="1"/>
</dbReference>
<dbReference type="CDD" id="cd02947">
    <property type="entry name" value="TRX_family"/>
    <property type="match status" value="1"/>
</dbReference>
<evidence type="ECO:0000313" key="5">
    <source>
        <dbReference type="Proteomes" id="UP000094285"/>
    </source>
</evidence>
<dbReference type="PROSITE" id="PS00194">
    <property type="entry name" value="THIOREDOXIN_1"/>
    <property type="match status" value="1"/>
</dbReference>
<dbReference type="Pfam" id="PF06201">
    <property type="entry name" value="PITH"/>
    <property type="match status" value="1"/>
</dbReference>
<dbReference type="GO" id="GO:0005737">
    <property type="term" value="C:cytoplasm"/>
    <property type="evidence" value="ECO:0007669"/>
    <property type="project" value="UniProtKB-ARBA"/>
</dbReference>
<evidence type="ECO:0000313" key="4">
    <source>
        <dbReference type="EMBL" id="ODV77612.1"/>
    </source>
</evidence>
<dbReference type="InterPro" id="IPR017937">
    <property type="entry name" value="Thioredoxin_CS"/>
</dbReference>
<dbReference type="Gene3D" id="2.60.120.470">
    <property type="entry name" value="PITH domain"/>
    <property type="match status" value="1"/>
</dbReference>
<dbReference type="InterPro" id="IPR036249">
    <property type="entry name" value="Thioredoxin-like_sf"/>
</dbReference>
<feature type="domain" description="Thioredoxin" evidence="2">
    <location>
        <begin position="1"/>
        <end position="108"/>
    </location>
</feature>
<organism evidence="4 5">
    <name type="scientific">Suhomyces tanzawaensis NRRL Y-17324</name>
    <dbReference type="NCBI Taxonomy" id="984487"/>
    <lineage>
        <taxon>Eukaryota</taxon>
        <taxon>Fungi</taxon>
        <taxon>Dikarya</taxon>
        <taxon>Ascomycota</taxon>
        <taxon>Saccharomycotina</taxon>
        <taxon>Pichiomycetes</taxon>
        <taxon>Debaryomycetaceae</taxon>
        <taxon>Suhomyces</taxon>
    </lineage>
</organism>
<sequence length="320" mass="35581">MIQFAKSIKDLDDYVAHNKYLVINYTAAWCGPCQHIKPMVDALYSDSNERYAKVEIVRVDLDTNQDAATRHNITSVPTFLFFENGAEKARVSGANLNDLIKELDAINSRAKDDPLAGRAGNGASFERVAADPAYNAIAGKVPKGYEVLNGLIHFGDFEALNVDSLYGGDVKDLFRLGAKDNTTVYSDADSQMLLYVPLLTISKVYSIWIKTAKVAKADNIKLEDDEIEETQSPNLVKVWPNHSSIISFDDAASDSAPHVEKIDGQDGWYECKLKFVRFQNVQSLNLFFDGDDEDYHTVIEKILLVGVNGESKEQGKIQDD</sequence>
<proteinExistence type="predicted"/>
<dbReference type="PRINTS" id="PR00421">
    <property type="entry name" value="THIOREDOXIN"/>
</dbReference>